<evidence type="ECO:0000256" key="2">
    <source>
        <dbReference type="ARBA" id="ARBA00023015"/>
    </source>
</evidence>
<dbReference type="EMBL" id="BSEL01000003">
    <property type="protein sequence ID" value="GLJ67114.1"/>
    <property type="molecule type" value="Genomic_DNA"/>
</dbReference>
<dbReference type="PANTHER" id="PTHR43133">
    <property type="entry name" value="RNA POLYMERASE ECF-TYPE SIGMA FACTO"/>
    <property type="match status" value="1"/>
</dbReference>
<protein>
    <submittedName>
        <fullName evidence="7">RNA polymerase sigma factor SigK</fullName>
    </submittedName>
</protein>
<evidence type="ECO:0000259" key="6">
    <source>
        <dbReference type="Pfam" id="PF08281"/>
    </source>
</evidence>
<dbReference type="InterPro" id="IPR036388">
    <property type="entry name" value="WH-like_DNA-bd_sf"/>
</dbReference>
<dbReference type="InterPro" id="IPR039425">
    <property type="entry name" value="RNA_pol_sigma-70-like"/>
</dbReference>
<dbReference type="CDD" id="cd06171">
    <property type="entry name" value="Sigma70_r4"/>
    <property type="match status" value="1"/>
</dbReference>
<sequence length="199" mass="21886">MRRALRVVGGAAPEPEDEPDTTVLLAAVAGGDLDAFGRLYDDLAPLVFGVARRVVRDPARAEEVAQEVFTELWRQAARFDASRGSVRTWASTIAHRRAVDAVRSTEASRAREDHVARREPVDVAGPEDAIVTAAEHEGVRRCLESLTPLQSQAVRLAYYQGFTYPEVAQLLDRPLSTVKTRMRDGLIRLRDCLEAGHGA</sequence>
<keyword evidence="3" id="KW-0731">Sigma factor</keyword>
<reference evidence="7" key="1">
    <citation type="journal article" date="2014" name="Int. J. Syst. Evol. Microbiol.">
        <title>Complete genome of a new Firmicutes species belonging to the dominant human colonic microbiota ('Ruminococcus bicirculans') reveals two chromosomes and a selective capacity to utilize plant glucans.</title>
        <authorList>
            <consortium name="NISC Comparative Sequencing Program"/>
            <person name="Wegmann U."/>
            <person name="Louis P."/>
            <person name="Goesmann A."/>
            <person name="Henrissat B."/>
            <person name="Duncan S.H."/>
            <person name="Flint H.J."/>
        </authorList>
    </citation>
    <scope>NUCLEOTIDE SEQUENCE</scope>
    <source>
        <strain evidence="7">VKM Ac-1246</strain>
    </source>
</reference>
<comment type="similarity">
    <text evidence="1">Belongs to the sigma-70 factor family. ECF subfamily.</text>
</comment>
<evidence type="ECO:0000256" key="3">
    <source>
        <dbReference type="ARBA" id="ARBA00023082"/>
    </source>
</evidence>
<dbReference type="InterPro" id="IPR007627">
    <property type="entry name" value="RNA_pol_sigma70_r2"/>
</dbReference>
<dbReference type="InterPro" id="IPR013325">
    <property type="entry name" value="RNA_pol_sigma_r2"/>
</dbReference>
<accession>A0ABQ5STI6</accession>
<keyword evidence="4" id="KW-0804">Transcription</keyword>
<evidence type="ECO:0000259" key="5">
    <source>
        <dbReference type="Pfam" id="PF04542"/>
    </source>
</evidence>
<dbReference type="InterPro" id="IPR014284">
    <property type="entry name" value="RNA_pol_sigma-70_dom"/>
</dbReference>
<dbReference type="Proteomes" id="UP001142292">
    <property type="component" value="Unassembled WGS sequence"/>
</dbReference>
<gene>
    <name evidence="7" type="ORF">GCM10017579_11500</name>
</gene>
<dbReference type="SUPFAM" id="SSF88659">
    <property type="entry name" value="Sigma3 and sigma4 domains of RNA polymerase sigma factors"/>
    <property type="match status" value="1"/>
</dbReference>
<dbReference type="Pfam" id="PF08281">
    <property type="entry name" value="Sigma70_r4_2"/>
    <property type="match status" value="1"/>
</dbReference>
<comment type="caution">
    <text evidence="7">The sequence shown here is derived from an EMBL/GenBank/DDBJ whole genome shotgun (WGS) entry which is preliminary data.</text>
</comment>
<dbReference type="Gene3D" id="1.10.1740.10">
    <property type="match status" value="1"/>
</dbReference>
<dbReference type="InterPro" id="IPR013249">
    <property type="entry name" value="RNA_pol_sigma70_r4_t2"/>
</dbReference>
<keyword evidence="8" id="KW-1185">Reference proteome</keyword>
<name>A0ABQ5STI6_9ACTN</name>
<organism evidence="7 8">
    <name type="scientific">Nocardioides luteus</name>
    <dbReference type="NCBI Taxonomy" id="1844"/>
    <lineage>
        <taxon>Bacteria</taxon>
        <taxon>Bacillati</taxon>
        <taxon>Actinomycetota</taxon>
        <taxon>Actinomycetes</taxon>
        <taxon>Propionibacteriales</taxon>
        <taxon>Nocardioidaceae</taxon>
        <taxon>Nocardioides</taxon>
    </lineage>
</organism>
<feature type="domain" description="RNA polymerase sigma factor 70 region 4 type 2" evidence="6">
    <location>
        <begin position="139"/>
        <end position="189"/>
    </location>
</feature>
<dbReference type="RefSeq" id="WP_189119052.1">
    <property type="nucleotide sequence ID" value="NZ_BMRK01000010.1"/>
</dbReference>
<dbReference type="Pfam" id="PF04542">
    <property type="entry name" value="Sigma70_r2"/>
    <property type="match status" value="1"/>
</dbReference>
<evidence type="ECO:0000313" key="7">
    <source>
        <dbReference type="EMBL" id="GLJ67114.1"/>
    </source>
</evidence>
<keyword evidence="2" id="KW-0805">Transcription regulation</keyword>
<proteinExistence type="inferred from homology"/>
<dbReference type="InterPro" id="IPR013324">
    <property type="entry name" value="RNA_pol_sigma_r3/r4-like"/>
</dbReference>
<dbReference type="NCBIfam" id="TIGR02937">
    <property type="entry name" value="sigma70-ECF"/>
    <property type="match status" value="1"/>
</dbReference>
<feature type="domain" description="RNA polymerase sigma-70 region 2" evidence="5">
    <location>
        <begin position="39"/>
        <end position="105"/>
    </location>
</feature>
<evidence type="ECO:0000313" key="8">
    <source>
        <dbReference type="Proteomes" id="UP001142292"/>
    </source>
</evidence>
<evidence type="ECO:0000256" key="4">
    <source>
        <dbReference type="ARBA" id="ARBA00023163"/>
    </source>
</evidence>
<dbReference type="Gene3D" id="1.10.10.10">
    <property type="entry name" value="Winged helix-like DNA-binding domain superfamily/Winged helix DNA-binding domain"/>
    <property type="match status" value="1"/>
</dbReference>
<dbReference type="SUPFAM" id="SSF88946">
    <property type="entry name" value="Sigma2 domain of RNA polymerase sigma factors"/>
    <property type="match status" value="1"/>
</dbReference>
<evidence type="ECO:0000256" key="1">
    <source>
        <dbReference type="ARBA" id="ARBA00010641"/>
    </source>
</evidence>
<dbReference type="PANTHER" id="PTHR43133:SF66">
    <property type="entry name" value="ECF RNA POLYMERASE SIGMA FACTOR SIGK"/>
    <property type="match status" value="1"/>
</dbReference>
<reference evidence="7" key="2">
    <citation type="submission" date="2023-01" db="EMBL/GenBank/DDBJ databases">
        <authorList>
            <person name="Sun Q."/>
            <person name="Evtushenko L."/>
        </authorList>
    </citation>
    <scope>NUCLEOTIDE SEQUENCE</scope>
    <source>
        <strain evidence="7">VKM Ac-1246</strain>
    </source>
</reference>
<dbReference type="NCBIfam" id="NF007228">
    <property type="entry name" value="PRK09646.1"/>
    <property type="match status" value="1"/>
</dbReference>